<dbReference type="PROSITE" id="PS00094">
    <property type="entry name" value="C5_MTASE_1"/>
    <property type="match status" value="1"/>
</dbReference>
<dbReference type="Gene3D" id="3.90.120.10">
    <property type="entry name" value="DNA Methylase, subunit A, domain 2"/>
    <property type="match status" value="1"/>
</dbReference>
<dbReference type="InterPro" id="IPR029063">
    <property type="entry name" value="SAM-dependent_MTases_sf"/>
</dbReference>
<dbReference type="AlphaFoldDB" id="E6KAK1"/>
<evidence type="ECO:0000256" key="6">
    <source>
        <dbReference type="PROSITE-ProRule" id="PRU01016"/>
    </source>
</evidence>
<dbReference type="Pfam" id="PF00145">
    <property type="entry name" value="DNA_methylase"/>
    <property type="match status" value="1"/>
</dbReference>
<evidence type="ECO:0000256" key="8">
    <source>
        <dbReference type="RuleBase" id="RU000417"/>
    </source>
</evidence>
<dbReference type="EC" id="2.1.1.37" evidence="8"/>
<evidence type="ECO:0000256" key="1">
    <source>
        <dbReference type="ARBA" id="ARBA00022603"/>
    </source>
</evidence>
<dbReference type="EMBL" id="AEPD01000048">
    <property type="protein sequence ID" value="EFU29425.1"/>
    <property type="molecule type" value="Genomic_DNA"/>
</dbReference>
<keyword evidence="4" id="KW-0680">Restriction system</keyword>
<dbReference type="Proteomes" id="UP000003112">
    <property type="component" value="Unassembled WGS sequence"/>
</dbReference>
<dbReference type="STRING" id="873513.HMPREF6485_2606"/>
<evidence type="ECO:0000256" key="2">
    <source>
        <dbReference type="ARBA" id="ARBA00022679"/>
    </source>
</evidence>
<evidence type="ECO:0000256" key="7">
    <source>
        <dbReference type="RuleBase" id="RU000416"/>
    </source>
</evidence>
<dbReference type="InterPro" id="IPR001525">
    <property type="entry name" value="C5_MeTfrase"/>
</dbReference>
<keyword evidence="3 6" id="KW-0949">S-adenosyl-L-methionine</keyword>
<comment type="similarity">
    <text evidence="6 7">Belongs to the class I-like SAM-binding methyltransferase superfamily. C5-methyltransferase family.</text>
</comment>
<dbReference type="GO" id="GO:0032259">
    <property type="term" value="P:methylation"/>
    <property type="evidence" value="ECO:0007669"/>
    <property type="project" value="UniProtKB-KW"/>
</dbReference>
<dbReference type="PRINTS" id="PR00105">
    <property type="entry name" value="C5METTRFRASE"/>
</dbReference>
<dbReference type="HOGENOM" id="CLU_006958_0_1_10"/>
<keyword evidence="2 6" id="KW-0808">Transferase</keyword>
<reference evidence="9 10" key="1">
    <citation type="submission" date="2010-10" db="EMBL/GenBank/DDBJ databases">
        <authorList>
            <person name="Muzny D."/>
            <person name="Qin X."/>
            <person name="Deng J."/>
            <person name="Jiang H."/>
            <person name="Liu Y."/>
            <person name="Qu J."/>
            <person name="Song X.-Z."/>
            <person name="Zhang L."/>
            <person name="Thornton R."/>
            <person name="Coyle M."/>
            <person name="Francisco L."/>
            <person name="Jackson L."/>
            <person name="Javaid M."/>
            <person name="Korchina V."/>
            <person name="Kovar C."/>
            <person name="Mata R."/>
            <person name="Mathew T."/>
            <person name="Ngo R."/>
            <person name="Nguyen L."/>
            <person name="Nguyen N."/>
            <person name="Okwuonu G."/>
            <person name="Ongeri F."/>
            <person name="Pham C."/>
            <person name="Simmons D."/>
            <person name="Wilczek-Boney K."/>
            <person name="Hale W."/>
            <person name="Jakkamsetti A."/>
            <person name="Pham P."/>
            <person name="Ruth R."/>
            <person name="San Lucas F."/>
            <person name="Warren J."/>
            <person name="Zhang J."/>
            <person name="Zhao Z."/>
            <person name="Zhou C."/>
            <person name="Zhu D."/>
            <person name="Lee S."/>
            <person name="Bess C."/>
            <person name="Blankenburg K."/>
            <person name="Forbes L."/>
            <person name="Fu Q."/>
            <person name="Gubbala S."/>
            <person name="Hirani K."/>
            <person name="Jayaseelan J.C."/>
            <person name="Lara F."/>
            <person name="Munidasa M."/>
            <person name="Palculict T."/>
            <person name="Patil S."/>
            <person name="Pu L.-L."/>
            <person name="Saada N."/>
            <person name="Tang L."/>
            <person name="Weissenberger G."/>
            <person name="Zhu Y."/>
            <person name="Hemphill L."/>
            <person name="Shang Y."/>
            <person name="Youmans B."/>
            <person name="Ayvaz T."/>
            <person name="Ross M."/>
            <person name="Santibanez J."/>
            <person name="Aqrawi P."/>
            <person name="Gross S."/>
            <person name="Joshi V."/>
            <person name="Fowler G."/>
            <person name="Nazareth L."/>
            <person name="Reid J."/>
            <person name="Worley K."/>
            <person name="Petrosino J."/>
            <person name="Highlander S."/>
            <person name="Gibbs R."/>
        </authorList>
    </citation>
    <scope>NUCLEOTIDE SEQUENCE [LARGE SCALE GENOMIC DNA]</scope>
    <source>
        <strain evidence="9 10">ATCC 33574</strain>
    </source>
</reference>
<comment type="catalytic activity">
    <reaction evidence="5 8">
        <text>a 2'-deoxycytidine in DNA + S-adenosyl-L-methionine = a 5-methyl-2'-deoxycytidine in DNA + S-adenosyl-L-homocysteine + H(+)</text>
        <dbReference type="Rhea" id="RHEA:13681"/>
        <dbReference type="Rhea" id="RHEA-COMP:11369"/>
        <dbReference type="Rhea" id="RHEA-COMP:11370"/>
        <dbReference type="ChEBI" id="CHEBI:15378"/>
        <dbReference type="ChEBI" id="CHEBI:57856"/>
        <dbReference type="ChEBI" id="CHEBI:59789"/>
        <dbReference type="ChEBI" id="CHEBI:85452"/>
        <dbReference type="ChEBI" id="CHEBI:85454"/>
        <dbReference type="EC" id="2.1.1.37"/>
    </reaction>
</comment>
<accession>E6KAK1</accession>
<evidence type="ECO:0000256" key="3">
    <source>
        <dbReference type="ARBA" id="ARBA00022691"/>
    </source>
</evidence>
<dbReference type="eggNOG" id="COG0270">
    <property type="taxonomic scope" value="Bacteria"/>
</dbReference>
<dbReference type="PANTHER" id="PTHR46098">
    <property type="entry name" value="TRNA (CYTOSINE(38)-C(5))-METHYLTRANSFERASE"/>
    <property type="match status" value="1"/>
</dbReference>
<dbReference type="Gene3D" id="3.40.50.150">
    <property type="entry name" value="Vaccinia Virus protein VP39"/>
    <property type="match status" value="1"/>
</dbReference>
<dbReference type="SUPFAM" id="SSF53335">
    <property type="entry name" value="S-adenosyl-L-methionine-dependent methyltransferases"/>
    <property type="match status" value="1"/>
</dbReference>
<feature type="active site" evidence="6">
    <location>
        <position position="75"/>
    </location>
</feature>
<dbReference type="InterPro" id="IPR050750">
    <property type="entry name" value="C5-MTase"/>
</dbReference>
<evidence type="ECO:0000256" key="4">
    <source>
        <dbReference type="ARBA" id="ARBA00022747"/>
    </source>
</evidence>
<sequence length="312" mass="35458">MDWNNFSFIDLFAGIGGIRLGFESAGGHCVFSSEFDENACKTYEANFGEHPSGDITKIEAKDIPDFDILLGGFPCQAFSIIGKKEGFENETCGTLFFEIERILKEKMPKAFMLENVRNLTAHDKGNTFKVIMNHLEALGYTVYAKVLNALDFGIPQKRERIIIVGFKDNILFSFPTPVPISQRKTLKDILEIDVDKKYYVKDKIRESRLMRLKDPNYPKPYISHENMAGSITPHPYSSCLRAGASANYILINDERRPTEREMLRLQGFPDDFKIAVSYSNIKHQTGNSVAVPVIKAVAHQMIRTLKNFELNR</sequence>
<dbReference type="NCBIfam" id="TIGR00675">
    <property type="entry name" value="dcm"/>
    <property type="match status" value="1"/>
</dbReference>
<name>E6KAK1_9BACT</name>
<organism evidence="9 10">
    <name type="scientific">Segatella buccae ATCC 33574</name>
    <dbReference type="NCBI Taxonomy" id="873513"/>
    <lineage>
        <taxon>Bacteria</taxon>
        <taxon>Pseudomonadati</taxon>
        <taxon>Bacteroidota</taxon>
        <taxon>Bacteroidia</taxon>
        <taxon>Bacteroidales</taxon>
        <taxon>Prevotellaceae</taxon>
        <taxon>Segatella</taxon>
    </lineage>
</organism>
<dbReference type="GeneID" id="93537228"/>
<evidence type="ECO:0000313" key="10">
    <source>
        <dbReference type="Proteomes" id="UP000003112"/>
    </source>
</evidence>
<dbReference type="PROSITE" id="PS51679">
    <property type="entry name" value="SAM_MT_C5"/>
    <property type="match status" value="1"/>
</dbReference>
<protein>
    <recommendedName>
        <fullName evidence="8">Cytosine-specific methyltransferase</fullName>
        <ecNumber evidence="8">2.1.1.37</ecNumber>
    </recommendedName>
</protein>
<dbReference type="InterPro" id="IPR018117">
    <property type="entry name" value="C5_DNA_meth_AS"/>
</dbReference>
<dbReference type="GO" id="GO:0009307">
    <property type="term" value="P:DNA restriction-modification system"/>
    <property type="evidence" value="ECO:0007669"/>
    <property type="project" value="UniProtKB-KW"/>
</dbReference>
<dbReference type="REBASE" id="43050">
    <property type="entry name" value="M.Pbu33574ORF2605P"/>
</dbReference>
<proteinExistence type="inferred from homology"/>
<dbReference type="GO" id="GO:0003886">
    <property type="term" value="F:DNA (cytosine-5-)-methyltransferase activity"/>
    <property type="evidence" value="ECO:0007669"/>
    <property type="project" value="UniProtKB-EC"/>
</dbReference>
<evidence type="ECO:0000256" key="5">
    <source>
        <dbReference type="ARBA" id="ARBA00047422"/>
    </source>
</evidence>
<dbReference type="PANTHER" id="PTHR46098:SF1">
    <property type="entry name" value="TRNA (CYTOSINE(38)-C(5))-METHYLTRANSFERASE"/>
    <property type="match status" value="1"/>
</dbReference>
<gene>
    <name evidence="9" type="primary">dcm</name>
    <name evidence="9" type="ORF">HMPREF6485_2606</name>
</gene>
<keyword evidence="10" id="KW-1185">Reference proteome</keyword>
<keyword evidence="1 6" id="KW-0489">Methyltransferase</keyword>
<comment type="caution">
    <text evidence="9">The sequence shown here is derived from an EMBL/GenBank/DDBJ whole genome shotgun (WGS) entry which is preliminary data.</text>
</comment>
<dbReference type="RefSeq" id="WP_004346767.1">
    <property type="nucleotide sequence ID" value="NZ_GL586311.1"/>
</dbReference>
<evidence type="ECO:0000313" key="9">
    <source>
        <dbReference type="EMBL" id="EFU29425.1"/>
    </source>
</evidence>
<dbReference type="CDD" id="cd00315">
    <property type="entry name" value="Cyt_C5_DNA_methylase"/>
    <property type="match status" value="1"/>
</dbReference>